<dbReference type="Gene3D" id="3.40.30.10">
    <property type="entry name" value="Glutaredoxin"/>
    <property type="match status" value="1"/>
</dbReference>
<dbReference type="InterPro" id="IPR036249">
    <property type="entry name" value="Thioredoxin-like_sf"/>
</dbReference>
<proteinExistence type="inferred from homology"/>
<dbReference type="PANTHER" id="PTHR30041">
    <property type="entry name" value="ARSENATE REDUCTASE"/>
    <property type="match status" value="1"/>
</dbReference>
<evidence type="ECO:0000313" key="3">
    <source>
        <dbReference type="Proteomes" id="UP000028123"/>
    </source>
</evidence>
<name>A0A081NZ04_9BACL</name>
<comment type="caution">
    <text evidence="2">The sequence shown here is derived from an EMBL/GenBank/DDBJ whole genome shotgun (WGS) entry which is preliminary data.</text>
</comment>
<evidence type="ECO:0000256" key="1">
    <source>
        <dbReference type="PROSITE-ProRule" id="PRU01282"/>
    </source>
</evidence>
<dbReference type="PANTHER" id="PTHR30041:SF8">
    <property type="entry name" value="PROTEIN YFFB"/>
    <property type="match status" value="1"/>
</dbReference>
<dbReference type="InterPro" id="IPR006504">
    <property type="entry name" value="Tscrpt_reg_Spx/MgsR"/>
</dbReference>
<protein>
    <submittedName>
        <fullName evidence="2">Uncharacterized protein</fullName>
    </submittedName>
</protein>
<dbReference type="SUPFAM" id="SSF52833">
    <property type="entry name" value="Thioredoxin-like"/>
    <property type="match status" value="1"/>
</dbReference>
<reference evidence="2 3" key="1">
    <citation type="submission" date="2014-06" db="EMBL/GenBank/DDBJ databases">
        <title>Draft genome sequence of Paenibacillus sp. MSt1.</title>
        <authorList>
            <person name="Aw Y.K."/>
            <person name="Ong K.S."/>
            <person name="Gan H.M."/>
            <person name="Lee S.M."/>
        </authorList>
    </citation>
    <scope>NUCLEOTIDE SEQUENCE [LARGE SCALE GENOMIC DNA]</scope>
    <source>
        <strain evidence="2 3">MSt1</strain>
    </source>
</reference>
<organism evidence="2 3">
    <name type="scientific">Paenibacillus tyrfis</name>
    <dbReference type="NCBI Taxonomy" id="1501230"/>
    <lineage>
        <taxon>Bacteria</taxon>
        <taxon>Bacillati</taxon>
        <taxon>Bacillota</taxon>
        <taxon>Bacilli</taxon>
        <taxon>Bacillales</taxon>
        <taxon>Paenibacillaceae</taxon>
        <taxon>Paenibacillus</taxon>
    </lineage>
</organism>
<dbReference type="OrthoDB" id="9794155at2"/>
<evidence type="ECO:0000313" key="2">
    <source>
        <dbReference type="EMBL" id="KEQ23677.1"/>
    </source>
</evidence>
<dbReference type="eggNOG" id="COG1393">
    <property type="taxonomic scope" value="Bacteria"/>
</dbReference>
<gene>
    <name evidence="2" type="ORF">ET33_14465</name>
</gene>
<dbReference type="InterPro" id="IPR006660">
    <property type="entry name" value="Arsenate_reductase-like"/>
</dbReference>
<dbReference type="NCBIfam" id="TIGR01617">
    <property type="entry name" value="arsC_related"/>
    <property type="match status" value="1"/>
</dbReference>
<dbReference type="RefSeq" id="WP_010496984.1">
    <property type="nucleotide sequence ID" value="NZ_FYEP01000023.1"/>
</dbReference>
<keyword evidence="3" id="KW-1185">Reference proteome</keyword>
<accession>A0A081NZ04</accession>
<dbReference type="EMBL" id="JNVM01000020">
    <property type="protein sequence ID" value="KEQ23677.1"/>
    <property type="molecule type" value="Genomic_DNA"/>
</dbReference>
<sequence length="125" mass="14422">MSKSKTIKVFQYPACSTCRSALKWLKEHGWEVEAIHIMEQPPTVEELRTLIPQSGLDIKKWFNVSGEVYKEMQLKDKLPQLNDEEKMKLLASNGKLIKRPVATDGKRVTVGFKPELYEENWGNES</sequence>
<dbReference type="AlphaFoldDB" id="A0A081NZ04"/>
<dbReference type="PROSITE" id="PS51353">
    <property type="entry name" value="ARSC"/>
    <property type="match status" value="1"/>
</dbReference>
<dbReference type="Proteomes" id="UP000028123">
    <property type="component" value="Unassembled WGS sequence"/>
</dbReference>
<dbReference type="CDD" id="cd03036">
    <property type="entry name" value="ArsC_like"/>
    <property type="match status" value="1"/>
</dbReference>
<comment type="similarity">
    <text evidence="1">Belongs to the ArsC family.</text>
</comment>
<dbReference type="Pfam" id="PF03960">
    <property type="entry name" value="ArsC"/>
    <property type="match status" value="1"/>
</dbReference>